<keyword evidence="3" id="KW-1185">Reference proteome</keyword>
<feature type="domain" description="DUF6532" evidence="1">
    <location>
        <begin position="12"/>
        <end position="79"/>
    </location>
</feature>
<dbReference type="InterPro" id="IPR045341">
    <property type="entry name" value="DUF6532"/>
</dbReference>
<accession>M2R729</accession>
<dbReference type="Proteomes" id="UP000016930">
    <property type="component" value="Unassembled WGS sequence"/>
</dbReference>
<proteinExistence type="predicted"/>
<gene>
    <name evidence="2" type="ORF">CERSUDRAFT_75996</name>
</gene>
<sequence>MYDVLDPEFQPDEQAHLLIITRAYQVREDLKKAARALVPAHYGLKPVQKRDPNAELTKQQNRAVVAHLLEDVTFAHPPEQQCGIMLGVGCSGNRIRPPRFVGVRKRTVRDRDFCKNTEVLRPTLRDSAGTSGYSSARRAGFSSDLRIEF</sequence>
<reference evidence="2 3" key="1">
    <citation type="journal article" date="2012" name="Proc. Natl. Acad. Sci. U.S.A.">
        <title>Comparative genomics of Ceriporiopsis subvermispora and Phanerochaete chrysosporium provide insight into selective ligninolysis.</title>
        <authorList>
            <person name="Fernandez-Fueyo E."/>
            <person name="Ruiz-Duenas F.J."/>
            <person name="Ferreira P."/>
            <person name="Floudas D."/>
            <person name="Hibbett D.S."/>
            <person name="Canessa P."/>
            <person name="Larrondo L.F."/>
            <person name="James T.Y."/>
            <person name="Seelenfreund D."/>
            <person name="Lobos S."/>
            <person name="Polanco R."/>
            <person name="Tello M."/>
            <person name="Honda Y."/>
            <person name="Watanabe T."/>
            <person name="Watanabe T."/>
            <person name="Ryu J.S."/>
            <person name="Kubicek C.P."/>
            <person name="Schmoll M."/>
            <person name="Gaskell J."/>
            <person name="Hammel K.E."/>
            <person name="St John F.J."/>
            <person name="Vanden Wymelenberg A."/>
            <person name="Sabat G."/>
            <person name="Splinter BonDurant S."/>
            <person name="Syed K."/>
            <person name="Yadav J.S."/>
            <person name="Doddapaneni H."/>
            <person name="Subramanian V."/>
            <person name="Lavin J.L."/>
            <person name="Oguiza J.A."/>
            <person name="Perez G."/>
            <person name="Pisabarro A.G."/>
            <person name="Ramirez L."/>
            <person name="Santoyo F."/>
            <person name="Master E."/>
            <person name="Coutinho P.M."/>
            <person name="Henrissat B."/>
            <person name="Lombard V."/>
            <person name="Magnuson J.K."/>
            <person name="Kuees U."/>
            <person name="Hori C."/>
            <person name="Igarashi K."/>
            <person name="Samejima M."/>
            <person name="Held B.W."/>
            <person name="Barry K.W."/>
            <person name="LaButti K.M."/>
            <person name="Lapidus A."/>
            <person name="Lindquist E.A."/>
            <person name="Lucas S.M."/>
            <person name="Riley R."/>
            <person name="Salamov A.A."/>
            <person name="Hoffmeister D."/>
            <person name="Schwenk D."/>
            <person name="Hadar Y."/>
            <person name="Yarden O."/>
            <person name="de Vries R.P."/>
            <person name="Wiebenga A."/>
            <person name="Stenlid J."/>
            <person name="Eastwood D."/>
            <person name="Grigoriev I.V."/>
            <person name="Berka R.M."/>
            <person name="Blanchette R.A."/>
            <person name="Kersten P."/>
            <person name="Martinez A.T."/>
            <person name="Vicuna R."/>
            <person name="Cullen D."/>
        </authorList>
    </citation>
    <scope>NUCLEOTIDE SEQUENCE [LARGE SCALE GENOMIC DNA]</scope>
    <source>
        <strain evidence="2 3">B</strain>
    </source>
</reference>
<name>M2R729_CERS8</name>
<dbReference type="AlphaFoldDB" id="M2R729"/>
<protein>
    <recommendedName>
        <fullName evidence="1">DUF6532 domain-containing protein</fullName>
    </recommendedName>
</protein>
<dbReference type="Pfam" id="PF20149">
    <property type="entry name" value="DUF6532"/>
    <property type="match status" value="1"/>
</dbReference>
<dbReference type="EMBL" id="KB445803">
    <property type="protein sequence ID" value="EMD34471.1"/>
    <property type="molecule type" value="Genomic_DNA"/>
</dbReference>
<dbReference type="HOGENOM" id="CLU_1749413_0_0_1"/>
<organism evidence="2 3">
    <name type="scientific">Ceriporiopsis subvermispora (strain B)</name>
    <name type="common">White-rot fungus</name>
    <name type="synonym">Gelatoporia subvermispora</name>
    <dbReference type="NCBI Taxonomy" id="914234"/>
    <lineage>
        <taxon>Eukaryota</taxon>
        <taxon>Fungi</taxon>
        <taxon>Dikarya</taxon>
        <taxon>Basidiomycota</taxon>
        <taxon>Agaricomycotina</taxon>
        <taxon>Agaricomycetes</taxon>
        <taxon>Polyporales</taxon>
        <taxon>Gelatoporiaceae</taxon>
        <taxon>Gelatoporia</taxon>
    </lineage>
</organism>
<evidence type="ECO:0000313" key="2">
    <source>
        <dbReference type="EMBL" id="EMD34471.1"/>
    </source>
</evidence>
<evidence type="ECO:0000313" key="3">
    <source>
        <dbReference type="Proteomes" id="UP000016930"/>
    </source>
</evidence>
<evidence type="ECO:0000259" key="1">
    <source>
        <dbReference type="Pfam" id="PF20149"/>
    </source>
</evidence>